<feature type="region of interest" description="Disordered" evidence="10">
    <location>
        <begin position="34"/>
        <end position="61"/>
    </location>
</feature>
<keyword evidence="9" id="KW-0735">Signal-anchor</keyword>
<evidence type="ECO:0000256" key="7">
    <source>
        <dbReference type="ARBA" id="ARBA00023136"/>
    </source>
</evidence>
<feature type="compositionally biased region" description="Basic and acidic residues" evidence="10">
    <location>
        <begin position="36"/>
        <end position="61"/>
    </location>
</feature>
<dbReference type="GO" id="GO:0000139">
    <property type="term" value="C:Golgi membrane"/>
    <property type="evidence" value="ECO:0007669"/>
    <property type="project" value="UniProtKB-SubCell"/>
</dbReference>
<dbReference type="Proteomes" id="UP001497623">
    <property type="component" value="Unassembled WGS sequence"/>
</dbReference>
<proteinExistence type="inferred from homology"/>
<comment type="caution">
    <text evidence="11">The sequence shown here is derived from an EMBL/GenBank/DDBJ whole genome shotgun (WGS) entry which is preliminary data.</text>
</comment>
<dbReference type="AlphaFoldDB" id="A0AAV2QPX6"/>
<name>A0AAV2QPX6_MEGNR</name>
<comment type="similarity">
    <text evidence="2 9">Belongs to the sulfotransferase 2 family.</text>
</comment>
<comment type="subcellular location">
    <subcellularLocation>
        <location evidence="1 9">Golgi apparatus membrane</location>
        <topology evidence="1 9">Single-pass type II membrane protein</topology>
    </subcellularLocation>
</comment>
<keyword evidence="6 9" id="KW-0333">Golgi apparatus</keyword>
<keyword evidence="9" id="KW-0119">Carbohydrate metabolism</keyword>
<dbReference type="InterPro" id="IPR005331">
    <property type="entry name" value="Sulfotransferase"/>
</dbReference>
<keyword evidence="8 9" id="KW-0325">Glycoprotein</keyword>
<evidence type="ECO:0000313" key="12">
    <source>
        <dbReference type="Proteomes" id="UP001497623"/>
    </source>
</evidence>
<keyword evidence="7" id="KW-0472">Membrane</keyword>
<accession>A0AAV2QPX6</accession>
<evidence type="ECO:0000256" key="3">
    <source>
        <dbReference type="ARBA" id="ARBA00022679"/>
    </source>
</evidence>
<organism evidence="11 12">
    <name type="scientific">Meganyctiphanes norvegica</name>
    <name type="common">Northern krill</name>
    <name type="synonym">Thysanopoda norvegica</name>
    <dbReference type="NCBI Taxonomy" id="48144"/>
    <lineage>
        <taxon>Eukaryota</taxon>
        <taxon>Metazoa</taxon>
        <taxon>Ecdysozoa</taxon>
        <taxon>Arthropoda</taxon>
        <taxon>Crustacea</taxon>
        <taxon>Multicrustacea</taxon>
        <taxon>Malacostraca</taxon>
        <taxon>Eumalacostraca</taxon>
        <taxon>Eucarida</taxon>
        <taxon>Euphausiacea</taxon>
        <taxon>Euphausiidae</taxon>
        <taxon>Meganyctiphanes</taxon>
    </lineage>
</organism>
<evidence type="ECO:0000256" key="4">
    <source>
        <dbReference type="ARBA" id="ARBA00022692"/>
    </source>
</evidence>
<evidence type="ECO:0000256" key="9">
    <source>
        <dbReference type="RuleBase" id="RU364020"/>
    </source>
</evidence>
<evidence type="ECO:0000313" key="11">
    <source>
        <dbReference type="EMBL" id="CAL4092111.1"/>
    </source>
</evidence>
<dbReference type="Pfam" id="PF03567">
    <property type="entry name" value="Sulfotransfer_2"/>
    <property type="match status" value="1"/>
</dbReference>
<evidence type="ECO:0000256" key="8">
    <source>
        <dbReference type="ARBA" id="ARBA00023180"/>
    </source>
</evidence>
<dbReference type="InterPro" id="IPR027417">
    <property type="entry name" value="P-loop_NTPase"/>
</dbReference>
<dbReference type="PANTHER" id="PTHR12137:SF54">
    <property type="entry name" value="CARBOHYDRATE SULFOTRANSFERASE"/>
    <property type="match status" value="1"/>
</dbReference>
<dbReference type="PANTHER" id="PTHR12137">
    <property type="entry name" value="CARBOHYDRATE SULFOTRANSFERASE"/>
    <property type="match status" value="1"/>
</dbReference>
<evidence type="ECO:0000256" key="6">
    <source>
        <dbReference type="ARBA" id="ARBA00023034"/>
    </source>
</evidence>
<evidence type="ECO:0000256" key="10">
    <source>
        <dbReference type="SAM" id="MobiDB-lite"/>
    </source>
</evidence>
<keyword evidence="12" id="KW-1185">Reference proteome</keyword>
<evidence type="ECO:0000256" key="2">
    <source>
        <dbReference type="ARBA" id="ARBA00006339"/>
    </source>
</evidence>
<evidence type="ECO:0000256" key="5">
    <source>
        <dbReference type="ARBA" id="ARBA00022989"/>
    </source>
</evidence>
<keyword evidence="4" id="KW-0812">Transmembrane</keyword>
<dbReference type="InterPro" id="IPR018011">
    <property type="entry name" value="Carb_sulfotrans_8-10"/>
</dbReference>
<keyword evidence="5" id="KW-1133">Transmembrane helix</keyword>
<gene>
    <name evidence="11" type="ORF">MNOR_LOCUS14519</name>
</gene>
<reference evidence="11 12" key="1">
    <citation type="submission" date="2024-05" db="EMBL/GenBank/DDBJ databases">
        <authorList>
            <person name="Wallberg A."/>
        </authorList>
    </citation>
    <scope>NUCLEOTIDE SEQUENCE [LARGE SCALE GENOMIC DNA]</scope>
</reference>
<dbReference type="EMBL" id="CAXKWB010008723">
    <property type="protein sequence ID" value="CAL4092111.1"/>
    <property type="molecule type" value="Genomic_DNA"/>
</dbReference>
<evidence type="ECO:0000256" key="1">
    <source>
        <dbReference type="ARBA" id="ARBA00004323"/>
    </source>
</evidence>
<dbReference type="GO" id="GO:0008146">
    <property type="term" value="F:sulfotransferase activity"/>
    <property type="evidence" value="ECO:0007669"/>
    <property type="project" value="InterPro"/>
</dbReference>
<sequence>LARSRQLVLKTDERNSKIAITVQNKLRGYYIENAESEPHKLRNRKRPTETKKEEEAWERGEARDKMSSKSFTKEVIYDTDRVKYNIHVENTGEDTSKRNNDDDETLKTEEENWYVDQELRKLAIQEACRGIPRDLSYKHLMEDPKNKLGHMLIDDQRKVIYCYVPKVACTNWKRLWLILNGLSNTTDPLSIPMYLPHAMHGYMMLTNQRLGSKLLEHKLQTYTKFIFVRHPFERLLSAYRDKLENLGPKRKPYWKIAVNMMSKVRKNSHQVNADGRGLRFEEFVRFALANPEWFNDDHFTSYEDLCHPCAISYDFIGKYESLVDDAEHILRNIGAPPEMHFPPFMPWANTSDVINKYYGTLSEEQIMTLYKIYQRDFQLFQYD</sequence>
<protein>
    <recommendedName>
        <fullName evidence="9">Carbohydrate sulfotransferase</fullName>
        <ecNumber evidence="9">2.8.2.-</ecNumber>
    </recommendedName>
</protein>
<dbReference type="EC" id="2.8.2.-" evidence="9"/>
<dbReference type="SUPFAM" id="SSF52540">
    <property type="entry name" value="P-loop containing nucleoside triphosphate hydrolases"/>
    <property type="match status" value="1"/>
</dbReference>
<dbReference type="GO" id="GO:0016051">
    <property type="term" value="P:carbohydrate biosynthetic process"/>
    <property type="evidence" value="ECO:0007669"/>
    <property type="project" value="InterPro"/>
</dbReference>
<keyword evidence="3 9" id="KW-0808">Transferase</keyword>
<feature type="non-terminal residue" evidence="11">
    <location>
        <position position="1"/>
    </location>
</feature>